<comment type="caution">
    <text evidence="3">The sequence shown here is derived from an EMBL/GenBank/DDBJ whole genome shotgun (WGS) entry which is preliminary data.</text>
</comment>
<proteinExistence type="predicted"/>
<sequence>MKKEKLERKRKEKIEKMRQNQVEKRLCELDRDIKNSLSINTMDVEAALQAFGELDKLQLNNSLLLKEQDVIHTVKKTHMQAAARVPVHAPKRLCLRRRTTLCQLWPADCEDECTKFTGDERIKKKAEYLLNKFKNMLIVPTADAEGGKESRKHAEHKEHRKSDAAKEAMSQRATRLFETSIRSVSLRMGKWQRVIKARIARRPDLIEGGRRGAFLDFLLRPRQHEECTMGDGGEGRLGRGAPPA</sequence>
<accession>A0A9J6G0W6</accession>
<dbReference type="Pfam" id="PF11467">
    <property type="entry name" value="LEDGF"/>
    <property type="match status" value="1"/>
</dbReference>
<dbReference type="Proteomes" id="UP000821853">
    <property type="component" value="Chromosome 2"/>
</dbReference>
<gene>
    <name evidence="3" type="ORF">HPB48_016733</name>
</gene>
<feature type="compositionally biased region" description="Basic and acidic residues" evidence="1">
    <location>
        <begin position="155"/>
        <end position="166"/>
    </location>
</feature>
<name>A0A9J6G0W6_HAELO</name>
<dbReference type="Gene3D" id="1.20.930.10">
    <property type="entry name" value="Conserved domain common to transcription factors TFIIS, elongin A, CRSP70"/>
    <property type="match status" value="1"/>
</dbReference>
<dbReference type="VEuPathDB" id="VectorBase:HLOH_049772"/>
<dbReference type="InterPro" id="IPR035441">
    <property type="entry name" value="TFIIS/LEDGF_dom_sf"/>
</dbReference>
<evidence type="ECO:0000256" key="1">
    <source>
        <dbReference type="SAM" id="MobiDB-lite"/>
    </source>
</evidence>
<dbReference type="SUPFAM" id="SSF140576">
    <property type="entry name" value="HIV integrase-binding domain"/>
    <property type="match status" value="1"/>
</dbReference>
<protein>
    <recommendedName>
        <fullName evidence="2">Lens epithelium-derived growth factor integrase-binding domain-containing protein</fullName>
    </recommendedName>
</protein>
<evidence type="ECO:0000313" key="3">
    <source>
        <dbReference type="EMBL" id="KAH9369090.1"/>
    </source>
</evidence>
<feature type="domain" description="Lens epithelium-derived growth factor integrase-binding" evidence="2">
    <location>
        <begin position="23"/>
        <end position="77"/>
    </location>
</feature>
<evidence type="ECO:0000313" key="4">
    <source>
        <dbReference type="Proteomes" id="UP000821853"/>
    </source>
</evidence>
<dbReference type="OrthoDB" id="62853at2759"/>
<dbReference type="InterPro" id="IPR036218">
    <property type="entry name" value="HIVI-bd_sf"/>
</dbReference>
<organism evidence="3 4">
    <name type="scientific">Haemaphysalis longicornis</name>
    <name type="common">Bush tick</name>
    <dbReference type="NCBI Taxonomy" id="44386"/>
    <lineage>
        <taxon>Eukaryota</taxon>
        <taxon>Metazoa</taxon>
        <taxon>Ecdysozoa</taxon>
        <taxon>Arthropoda</taxon>
        <taxon>Chelicerata</taxon>
        <taxon>Arachnida</taxon>
        <taxon>Acari</taxon>
        <taxon>Parasitiformes</taxon>
        <taxon>Ixodida</taxon>
        <taxon>Ixodoidea</taxon>
        <taxon>Ixodidae</taxon>
        <taxon>Haemaphysalinae</taxon>
        <taxon>Haemaphysalis</taxon>
    </lineage>
</organism>
<dbReference type="AlphaFoldDB" id="A0A9J6G0W6"/>
<feature type="region of interest" description="Disordered" evidence="1">
    <location>
        <begin position="144"/>
        <end position="171"/>
    </location>
</feature>
<evidence type="ECO:0000259" key="2">
    <source>
        <dbReference type="Pfam" id="PF11467"/>
    </source>
</evidence>
<keyword evidence="4" id="KW-1185">Reference proteome</keyword>
<reference evidence="3 4" key="1">
    <citation type="journal article" date="2020" name="Cell">
        <title>Large-Scale Comparative Analyses of Tick Genomes Elucidate Their Genetic Diversity and Vector Capacities.</title>
        <authorList>
            <consortium name="Tick Genome and Microbiome Consortium (TIGMIC)"/>
            <person name="Jia N."/>
            <person name="Wang J."/>
            <person name="Shi W."/>
            <person name="Du L."/>
            <person name="Sun Y."/>
            <person name="Zhan W."/>
            <person name="Jiang J.F."/>
            <person name="Wang Q."/>
            <person name="Zhang B."/>
            <person name="Ji P."/>
            <person name="Bell-Sakyi L."/>
            <person name="Cui X.M."/>
            <person name="Yuan T.T."/>
            <person name="Jiang B.G."/>
            <person name="Yang W.F."/>
            <person name="Lam T.T."/>
            <person name="Chang Q.C."/>
            <person name="Ding S.J."/>
            <person name="Wang X.J."/>
            <person name="Zhu J.G."/>
            <person name="Ruan X.D."/>
            <person name="Zhao L."/>
            <person name="Wei J.T."/>
            <person name="Ye R.Z."/>
            <person name="Que T.C."/>
            <person name="Du C.H."/>
            <person name="Zhou Y.H."/>
            <person name="Cheng J.X."/>
            <person name="Dai P.F."/>
            <person name="Guo W.B."/>
            <person name="Han X.H."/>
            <person name="Huang E.J."/>
            <person name="Li L.F."/>
            <person name="Wei W."/>
            <person name="Gao Y.C."/>
            <person name="Liu J.Z."/>
            <person name="Shao H.Z."/>
            <person name="Wang X."/>
            <person name="Wang C.C."/>
            <person name="Yang T.C."/>
            <person name="Huo Q.B."/>
            <person name="Li W."/>
            <person name="Chen H.Y."/>
            <person name="Chen S.E."/>
            <person name="Zhou L.G."/>
            <person name="Ni X.B."/>
            <person name="Tian J.H."/>
            <person name="Sheng Y."/>
            <person name="Liu T."/>
            <person name="Pan Y.S."/>
            <person name="Xia L.Y."/>
            <person name="Li J."/>
            <person name="Zhao F."/>
            <person name="Cao W.C."/>
        </authorList>
    </citation>
    <scope>NUCLEOTIDE SEQUENCE [LARGE SCALE GENOMIC DNA]</scope>
    <source>
        <strain evidence="3">HaeL-2018</strain>
    </source>
</reference>
<dbReference type="InterPro" id="IPR021567">
    <property type="entry name" value="LEDGF_IBD"/>
</dbReference>
<dbReference type="EMBL" id="JABSTR010000004">
    <property type="protein sequence ID" value="KAH9369090.1"/>
    <property type="molecule type" value="Genomic_DNA"/>
</dbReference>